<dbReference type="PANTHER" id="PTHR45721">
    <property type="entry name" value="LAMIN DM0-RELATED"/>
    <property type="match status" value="1"/>
</dbReference>
<dbReference type="InterPro" id="IPR001322">
    <property type="entry name" value="Lamin_tail_dom"/>
</dbReference>
<dbReference type="SMART" id="SM01391">
    <property type="entry name" value="Filament"/>
    <property type="match status" value="1"/>
</dbReference>
<name>A0A6P7TDQ7_9MOLL</name>
<keyword evidence="1 3" id="KW-0403">Intermediate filament</keyword>
<evidence type="ECO:0000256" key="4">
    <source>
        <dbReference type="RuleBase" id="RU000685"/>
    </source>
</evidence>
<feature type="coiled-coil region" evidence="5">
    <location>
        <begin position="56"/>
        <end position="250"/>
    </location>
</feature>
<dbReference type="GO" id="GO:0005200">
    <property type="term" value="F:structural constituent of cytoskeleton"/>
    <property type="evidence" value="ECO:0007669"/>
    <property type="project" value="TreeGrafter"/>
</dbReference>
<dbReference type="PROSITE" id="PS51842">
    <property type="entry name" value="IF_ROD_2"/>
    <property type="match status" value="1"/>
</dbReference>
<dbReference type="PROSITE" id="PS00226">
    <property type="entry name" value="IF_ROD_1"/>
    <property type="match status" value="1"/>
</dbReference>
<protein>
    <submittedName>
        <fullName evidence="9">60 kDa neurofilament protein</fullName>
    </submittedName>
</protein>
<keyword evidence="8" id="KW-1185">Reference proteome</keyword>
<evidence type="ECO:0000259" key="6">
    <source>
        <dbReference type="PROSITE" id="PS51841"/>
    </source>
</evidence>
<keyword evidence="2 3" id="KW-0175">Coiled coil</keyword>
<dbReference type="InterPro" id="IPR016451">
    <property type="entry name" value="Intermed_filament_ifa/ifb"/>
</dbReference>
<dbReference type="GO" id="GO:0005882">
    <property type="term" value="C:intermediate filament"/>
    <property type="evidence" value="ECO:0007669"/>
    <property type="project" value="UniProtKB-UniRule"/>
</dbReference>
<accession>A0A6P7TDQ7</accession>
<evidence type="ECO:0000313" key="8">
    <source>
        <dbReference type="Proteomes" id="UP000515154"/>
    </source>
</evidence>
<dbReference type="PANTHER" id="PTHR45721:SF12">
    <property type="entry name" value="INTERMEDIATE FILAMENT PROTEIN IFA-1"/>
    <property type="match status" value="1"/>
</dbReference>
<dbReference type="Gene3D" id="2.60.40.1260">
    <property type="entry name" value="Lamin Tail domain"/>
    <property type="match status" value="1"/>
</dbReference>
<dbReference type="InterPro" id="IPR018039">
    <property type="entry name" value="IF_conserved"/>
</dbReference>
<dbReference type="GO" id="GO:0007097">
    <property type="term" value="P:nuclear migration"/>
    <property type="evidence" value="ECO:0007669"/>
    <property type="project" value="TreeGrafter"/>
</dbReference>
<dbReference type="SUPFAM" id="SSF74853">
    <property type="entry name" value="Lamin A/C globular tail domain"/>
    <property type="match status" value="1"/>
</dbReference>
<dbReference type="PIRSF" id="PIRSF005546">
    <property type="entry name" value="Intermed_filamnt_Ifb-2"/>
    <property type="match status" value="1"/>
</dbReference>
<dbReference type="GO" id="GO:0005652">
    <property type="term" value="C:nuclear lamina"/>
    <property type="evidence" value="ECO:0007669"/>
    <property type="project" value="TreeGrafter"/>
</dbReference>
<dbReference type="Proteomes" id="UP000515154">
    <property type="component" value="Linkage group LG21"/>
</dbReference>
<evidence type="ECO:0000256" key="2">
    <source>
        <dbReference type="ARBA" id="ARBA00023054"/>
    </source>
</evidence>
<gene>
    <name evidence="9" type="primary">LOC115222970</name>
</gene>
<dbReference type="Gene3D" id="1.20.5.1160">
    <property type="entry name" value="Vasodilator-stimulated phosphoprotein"/>
    <property type="match status" value="1"/>
</dbReference>
<dbReference type="GO" id="GO:0006998">
    <property type="term" value="P:nuclear envelope organization"/>
    <property type="evidence" value="ECO:0007669"/>
    <property type="project" value="TreeGrafter"/>
</dbReference>
<dbReference type="SUPFAM" id="SSF64593">
    <property type="entry name" value="Intermediate filament protein, coiled coil region"/>
    <property type="match status" value="2"/>
</dbReference>
<evidence type="ECO:0000259" key="7">
    <source>
        <dbReference type="PROSITE" id="PS51842"/>
    </source>
</evidence>
<dbReference type="AlphaFoldDB" id="A0A6P7TDQ7"/>
<feature type="domain" description="LTD" evidence="6">
    <location>
        <begin position="466"/>
        <end position="591"/>
    </location>
</feature>
<dbReference type="Pfam" id="PF00038">
    <property type="entry name" value="Filament"/>
    <property type="match status" value="1"/>
</dbReference>
<evidence type="ECO:0000256" key="5">
    <source>
        <dbReference type="SAM" id="Coils"/>
    </source>
</evidence>
<dbReference type="RefSeq" id="XP_029649249.1">
    <property type="nucleotide sequence ID" value="XM_029793389.2"/>
</dbReference>
<dbReference type="SUPFAM" id="SSF90257">
    <property type="entry name" value="Myosin rod fragments"/>
    <property type="match status" value="1"/>
</dbReference>
<dbReference type="Gene3D" id="1.20.5.170">
    <property type="match status" value="1"/>
</dbReference>
<evidence type="ECO:0000256" key="3">
    <source>
        <dbReference type="PIRNR" id="PIRNR005546"/>
    </source>
</evidence>
<dbReference type="GO" id="GO:0051664">
    <property type="term" value="P:nuclear pore localization"/>
    <property type="evidence" value="ECO:0007669"/>
    <property type="project" value="TreeGrafter"/>
</dbReference>
<dbReference type="InterPro" id="IPR036415">
    <property type="entry name" value="Lamin_tail_dom_sf"/>
</dbReference>
<evidence type="ECO:0000256" key="1">
    <source>
        <dbReference type="ARBA" id="ARBA00022754"/>
    </source>
</evidence>
<feature type="coiled-coil region" evidence="5">
    <location>
        <begin position="316"/>
        <end position="410"/>
    </location>
</feature>
<dbReference type="InterPro" id="IPR039008">
    <property type="entry name" value="IF_rod_dom"/>
</dbReference>
<evidence type="ECO:0000313" key="9">
    <source>
        <dbReference type="RefSeq" id="XP_029649249.1"/>
    </source>
</evidence>
<comment type="similarity">
    <text evidence="3 4">Belongs to the intermediate filament family.</text>
</comment>
<dbReference type="PROSITE" id="PS51841">
    <property type="entry name" value="LTD"/>
    <property type="match status" value="1"/>
</dbReference>
<dbReference type="GO" id="GO:0031507">
    <property type="term" value="P:heterochromatin formation"/>
    <property type="evidence" value="ECO:0007669"/>
    <property type="project" value="TreeGrafter"/>
</dbReference>
<feature type="domain" description="IF rod" evidence="7">
    <location>
        <begin position="66"/>
        <end position="418"/>
    </location>
</feature>
<reference evidence="9" key="1">
    <citation type="submission" date="2025-08" db="UniProtKB">
        <authorList>
            <consortium name="RefSeq"/>
        </authorList>
    </citation>
    <scope>IDENTIFICATION</scope>
</reference>
<sequence length="591" mass="67252">MNNNSSVKTMYRKSSSNIPERNSVIFRKSRMYNTMNAQSPLSLGTGVASSISHKGVTDIRCNREKEKKELQDLNERFANYIEKVRFLEAENKTLREALKKSKRDFNIEPIKAMYQAEIDETKKLLDDSNNENGNLKARIGTLEDELEDLRAQLRHVNDMNDQLQNNVDTLNDDISRRIADCEMLRRKVQELEKQLADWKTRHGHLDNQLQGLRIDLQEETAQRLGETNRAQALEEELAFLREICENEIKEYKALLAKDSSVPDMREYWTSELGSCLKEIRQEYEGQLEALSSSLEARYESQLCEMRLGATKGNAETIQMTEENRRLRAQKSDLENKLRECDTQISQLSNQLRAVTAELEMMTSDYDNEKLSHKADVDRLNAELEGVIKELQELMDAKLSLELEIAAYRKLLEGEESRISLGSLVQTLGGFRSESEDILATAFQRSGSSYQAISSADDSSICPASQGRITIHRTSAGSVSIMEVDATGQYIELEEISSAKLGRIQEPINLKGWSLERTFEDTKKALVHQFKEDFLFSPNKQIKVWGSKYSANAEGIVSSTVNDWGPLNTSSRIVLKDENSREKAVLNVKYAG</sequence>
<proteinExistence type="inferred from homology"/>
<organism evidence="8 9">
    <name type="scientific">Octopus sinensis</name>
    <name type="common">East Asian common octopus</name>
    <dbReference type="NCBI Taxonomy" id="2607531"/>
    <lineage>
        <taxon>Eukaryota</taxon>
        <taxon>Metazoa</taxon>
        <taxon>Spiralia</taxon>
        <taxon>Lophotrochozoa</taxon>
        <taxon>Mollusca</taxon>
        <taxon>Cephalopoda</taxon>
        <taxon>Coleoidea</taxon>
        <taxon>Octopodiformes</taxon>
        <taxon>Octopoda</taxon>
        <taxon>Incirrata</taxon>
        <taxon>Octopodidae</taxon>
        <taxon>Octopus</taxon>
    </lineage>
</organism>
<dbReference type="KEGG" id="osn:115222970"/>
<dbReference type="GO" id="GO:0090435">
    <property type="term" value="P:protein localization to nuclear envelope"/>
    <property type="evidence" value="ECO:0007669"/>
    <property type="project" value="TreeGrafter"/>
</dbReference>